<dbReference type="GO" id="GO:0003824">
    <property type="term" value="F:catalytic activity"/>
    <property type="evidence" value="ECO:0007669"/>
    <property type="project" value="InterPro"/>
</dbReference>
<dbReference type="InterPro" id="IPR013785">
    <property type="entry name" value="Aldolase_TIM"/>
</dbReference>
<dbReference type="SFLD" id="SFLDG01067">
    <property type="entry name" value="SPASM/twitch_domain_containing"/>
    <property type="match status" value="1"/>
</dbReference>
<dbReference type="STRING" id="290512.Paes_2102"/>
<gene>
    <name evidence="7" type="ordered locus">Paes_2102</name>
</gene>
<feature type="domain" description="Radical SAM core" evidence="6">
    <location>
        <begin position="237"/>
        <end position="460"/>
    </location>
</feature>
<keyword evidence="5" id="KW-0411">Iron-sulfur</keyword>
<dbReference type="KEGG" id="paa:Paes_2102"/>
<reference evidence="7" key="1">
    <citation type="submission" date="2008-06" db="EMBL/GenBank/DDBJ databases">
        <title>Complete sequence of chromosome of Prosthecochloris aestuarii DSM 271.</title>
        <authorList>
            <consortium name="US DOE Joint Genome Institute"/>
            <person name="Lucas S."/>
            <person name="Copeland A."/>
            <person name="Lapidus A."/>
            <person name="Glavina del Rio T."/>
            <person name="Dalin E."/>
            <person name="Tice H."/>
            <person name="Bruce D."/>
            <person name="Goodwin L."/>
            <person name="Pitluck S."/>
            <person name="Schmutz J."/>
            <person name="Larimer F."/>
            <person name="Land M."/>
            <person name="Hauser L."/>
            <person name="Kyrpides N."/>
            <person name="Anderson I."/>
            <person name="Liu Z."/>
            <person name="Li T."/>
            <person name="Zhao F."/>
            <person name="Overmann J."/>
            <person name="Bryant D.A."/>
            <person name="Richardson P."/>
        </authorList>
    </citation>
    <scope>NUCLEOTIDE SEQUENCE [LARGE SCALE GENOMIC DNA]</scope>
    <source>
        <strain evidence="7">DSM 271</strain>
    </source>
</reference>
<evidence type="ECO:0000259" key="6">
    <source>
        <dbReference type="PROSITE" id="PS51918"/>
    </source>
</evidence>
<keyword evidence="8" id="KW-1185">Reference proteome</keyword>
<dbReference type="PANTHER" id="PTHR11228:SF7">
    <property type="entry name" value="PQQA PEPTIDE CYCLASE"/>
    <property type="match status" value="1"/>
</dbReference>
<evidence type="ECO:0000256" key="4">
    <source>
        <dbReference type="ARBA" id="ARBA00023004"/>
    </source>
</evidence>
<dbReference type="SFLD" id="SFLDS00029">
    <property type="entry name" value="Radical_SAM"/>
    <property type="match status" value="1"/>
</dbReference>
<evidence type="ECO:0000313" key="8">
    <source>
        <dbReference type="Proteomes" id="UP000002725"/>
    </source>
</evidence>
<dbReference type="SUPFAM" id="SSF102114">
    <property type="entry name" value="Radical SAM enzymes"/>
    <property type="match status" value="1"/>
</dbReference>
<accession>B4S5R3</accession>
<keyword evidence="3" id="KW-0479">Metal-binding</keyword>
<evidence type="ECO:0000256" key="1">
    <source>
        <dbReference type="ARBA" id="ARBA00001966"/>
    </source>
</evidence>
<dbReference type="EMBL" id="CP001108">
    <property type="protein sequence ID" value="ACF47110.1"/>
    <property type="molecule type" value="Genomic_DNA"/>
</dbReference>
<dbReference type="InterPro" id="IPR058240">
    <property type="entry name" value="rSAM_sf"/>
</dbReference>
<dbReference type="GO" id="GO:0051536">
    <property type="term" value="F:iron-sulfur cluster binding"/>
    <property type="evidence" value="ECO:0007669"/>
    <property type="project" value="UniProtKB-KW"/>
</dbReference>
<dbReference type="eggNOG" id="COG0535">
    <property type="taxonomic scope" value="Bacteria"/>
</dbReference>
<dbReference type="InterPro" id="IPR050377">
    <property type="entry name" value="Radical_SAM_PqqE_MftC-like"/>
</dbReference>
<dbReference type="PROSITE" id="PS51918">
    <property type="entry name" value="RADICAL_SAM"/>
    <property type="match status" value="1"/>
</dbReference>
<keyword evidence="2" id="KW-0949">S-adenosyl-L-methionine</keyword>
<dbReference type="Pfam" id="PF04055">
    <property type="entry name" value="Radical_SAM"/>
    <property type="match status" value="1"/>
</dbReference>
<name>B4S5R3_PROA2</name>
<dbReference type="PANTHER" id="PTHR11228">
    <property type="entry name" value="RADICAL SAM DOMAIN PROTEIN"/>
    <property type="match status" value="1"/>
</dbReference>
<proteinExistence type="predicted"/>
<dbReference type="InterPro" id="IPR007197">
    <property type="entry name" value="rSAM"/>
</dbReference>
<dbReference type="GO" id="GO:0046872">
    <property type="term" value="F:metal ion binding"/>
    <property type="evidence" value="ECO:0007669"/>
    <property type="project" value="UniProtKB-KW"/>
</dbReference>
<dbReference type="CDD" id="cd01335">
    <property type="entry name" value="Radical_SAM"/>
    <property type="match status" value="1"/>
</dbReference>
<organism evidence="7 8">
    <name type="scientific">Prosthecochloris aestuarii (strain DSM 271 / SK 413)</name>
    <dbReference type="NCBI Taxonomy" id="290512"/>
    <lineage>
        <taxon>Bacteria</taxon>
        <taxon>Pseudomonadati</taxon>
        <taxon>Chlorobiota</taxon>
        <taxon>Chlorobiia</taxon>
        <taxon>Chlorobiales</taxon>
        <taxon>Chlorobiaceae</taxon>
        <taxon>Prosthecochloris</taxon>
    </lineage>
</organism>
<evidence type="ECO:0000256" key="5">
    <source>
        <dbReference type="ARBA" id="ARBA00023014"/>
    </source>
</evidence>
<keyword evidence="4" id="KW-0408">Iron</keyword>
<evidence type="ECO:0000256" key="3">
    <source>
        <dbReference type="ARBA" id="ARBA00022723"/>
    </source>
</evidence>
<evidence type="ECO:0000256" key="2">
    <source>
        <dbReference type="ARBA" id="ARBA00022691"/>
    </source>
</evidence>
<dbReference type="Gene3D" id="3.20.20.70">
    <property type="entry name" value="Aldolase class I"/>
    <property type="match status" value="1"/>
</dbReference>
<dbReference type="AlphaFoldDB" id="B4S5R3"/>
<comment type="cofactor">
    <cofactor evidence="1">
        <name>[4Fe-4S] cluster</name>
        <dbReference type="ChEBI" id="CHEBI:49883"/>
    </cofactor>
</comment>
<protein>
    <submittedName>
        <fullName evidence="7">Radical SAM domain protein</fullName>
    </submittedName>
</protein>
<sequence length="548" mass="62787">MIMKSKKFSKKIYDYSAYKYLQKHPGYVAAKCSKGGRAEVFCLETGERTEIEPPAANMYLKRESISRQESFLLTRDGYNSKHFFNVPQISTSHLFNRNTYNEVCKHRAIKGKNIKIVPVSGDVVLLHNTSSLHQIISSDCQMKDNPMVALGRLYAQAYHFLIQGESYIDTYKKLKRMFGDFVNEDTYMAFICDLEKMGFLKRNLLSRLDQGSLAGLMIMKREWDLDISRIQKYFTYTELPLYTLLELNYECNLTCEVCYTKNLSKNVNALSDELFLSEVLQPIIDSGVSYVTILGGEPLLKKDLLYEVVCRLRKNNIYVKIITNGTLIISKDHAFELVEAGVNKIEISFDGLSVNKDNAIRVIKKGFLNMNVHLVAKKAIAYLKQAGIPQVGVSVTVNTFNYDEILNEMIPFVRETKVNKIYISIYYSDKFDESHLEIDTDQKKVLLDRCSEWNNTLSSEVYDFEAVILGSDTSWRCTCGRSSVVVNPFGVMRACPFSSNNGDCLDSSYPGSFKDIWSNSDLFWTIRRLPKNECSTRLFRDTGVYLKD</sequence>
<evidence type="ECO:0000313" key="7">
    <source>
        <dbReference type="EMBL" id="ACF47110.1"/>
    </source>
</evidence>
<dbReference type="Proteomes" id="UP000002725">
    <property type="component" value="Chromosome"/>
</dbReference>
<dbReference type="HOGENOM" id="CLU_496836_0_0_10"/>